<feature type="signal peptide" evidence="2">
    <location>
        <begin position="1"/>
        <end position="22"/>
    </location>
</feature>
<evidence type="ECO:0000313" key="4">
    <source>
        <dbReference type="Proteomes" id="UP000018458"/>
    </source>
</evidence>
<evidence type="ECO:0000256" key="2">
    <source>
        <dbReference type="SAM" id="SignalP"/>
    </source>
</evidence>
<dbReference type="HOGENOM" id="CLU_330067_0_0_6"/>
<dbReference type="OrthoDB" id="7051310at2"/>
<keyword evidence="1" id="KW-1133">Transmembrane helix</keyword>
<dbReference type="InterPro" id="IPR012332">
    <property type="entry name" value="Autotransporter_pectin_lyase_C"/>
</dbReference>
<accession>E8LKE2</accession>
<proteinExistence type="predicted"/>
<evidence type="ECO:0000313" key="3">
    <source>
        <dbReference type="EMBL" id="EFY07025.1"/>
    </source>
</evidence>
<feature type="chain" id="PRO_5003224191" evidence="2">
    <location>
        <begin position="23"/>
        <end position="869"/>
    </location>
</feature>
<keyword evidence="2" id="KW-0732">Signal</keyword>
<name>E8LKE2_SUCHY</name>
<keyword evidence="4" id="KW-1185">Reference proteome</keyword>
<keyword evidence="1" id="KW-0472">Membrane</keyword>
<dbReference type="EMBL" id="AEVO01000055">
    <property type="protein sequence ID" value="EFY07025.1"/>
    <property type="molecule type" value="Genomic_DNA"/>
</dbReference>
<dbReference type="RefSeq" id="WP_009143380.1">
    <property type="nucleotide sequence ID" value="NZ_GL830991.1"/>
</dbReference>
<dbReference type="Proteomes" id="UP000018458">
    <property type="component" value="Unassembled WGS sequence"/>
</dbReference>
<dbReference type="Gene3D" id="2.160.20.20">
    <property type="match status" value="1"/>
</dbReference>
<evidence type="ECO:0000256" key="1">
    <source>
        <dbReference type="SAM" id="Phobius"/>
    </source>
</evidence>
<feature type="transmembrane region" description="Helical" evidence="1">
    <location>
        <begin position="839"/>
        <end position="859"/>
    </location>
</feature>
<organism evidence="3 4">
    <name type="scientific">Succinatimonas hippei (strain DSM 22608 / JCM 16073 / KCTC 15190 / YIT 12066)</name>
    <dbReference type="NCBI Taxonomy" id="762983"/>
    <lineage>
        <taxon>Bacteria</taxon>
        <taxon>Pseudomonadati</taxon>
        <taxon>Pseudomonadota</taxon>
        <taxon>Gammaproteobacteria</taxon>
        <taxon>Aeromonadales</taxon>
        <taxon>Succinivibrionaceae</taxon>
        <taxon>Succinatimonas</taxon>
    </lineage>
</organism>
<protein>
    <submittedName>
        <fullName evidence="3">Uncharacterized protein</fullName>
    </submittedName>
</protein>
<dbReference type="STRING" id="762983.HMPREF9444_01180"/>
<gene>
    <name evidence="3" type="ORF">HMPREF9444_01180</name>
</gene>
<comment type="caution">
    <text evidence="3">The sequence shown here is derived from an EMBL/GenBank/DDBJ whole genome shotgun (WGS) entry which is preliminary data.</text>
</comment>
<reference evidence="3 4" key="1">
    <citation type="submission" date="2011-01" db="EMBL/GenBank/DDBJ databases">
        <authorList>
            <person name="Weinstock G."/>
            <person name="Sodergren E."/>
            <person name="Clifton S."/>
            <person name="Fulton L."/>
            <person name="Fulton B."/>
            <person name="Courtney L."/>
            <person name="Fronick C."/>
            <person name="Harrison M."/>
            <person name="Strong C."/>
            <person name="Farmer C."/>
            <person name="Delahaunty K."/>
            <person name="Markovic C."/>
            <person name="Hall O."/>
            <person name="Minx P."/>
            <person name="Tomlinson C."/>
            <person name="Mitreva M."/>
            <person name="Hou S."/>
            <person name="Chen J."/>
            <person name="Wollam A."/>
            <person name="Pepin K.H."/>
            <person name="Johnson M."/>
            <person name="Bhonagiri V."/>
            <person name="Zhang X."/>
            <person name="Suruliraj S."/>
            <person name="Warren W."/>
            <person name="Chinwalla A."/>
            <person name="Mardis E.R."/>
            <person name="Wilson R.K."/>
        </authorList>
    </citation>
    <scope>NUCLEOTIDE SEQUENCE [LARGE SCALE GENOMIC DNA]</scope>
    <source>
        <strain evidence="4">DSM 22608 / JCM 16073 / KCTC 15190 / YIT 12066</strain>
    </source>
</reference>
<dbReference type="eggNOG" id="COG4625">
    <property type="taxonomic scope" value="Bacteria"/>
</dbReference>
<dbReference type="AlphaFoldDB" id="E8LKE2"/>
<sequence>MLKSALALSAALAVFVSSVVTAEDKVQSFSSTNKAPLVFESDDGILRKVSDLTGSETLHKSSFVKNKNIFVYYLEKDKNKISDLYRAFNLGKVPEVKDGFPFFLISQFNLGSEFFSSLFYNFGNKTPIRIPLVLDDNYVARARFYDSVHVKGSCQGMTFTAANLLDKCKYPLTTAFVQLSLTHPYVTQFGLFNHETPNLPDNSGRTNYSTLAMIADAAFLGVNSAFDGRSFKEPLTDFDAGTYVKSSGLYLPEVRDLSDAGKLVLGDNLYFRGKHIDLLLDNGIEGTIFDIGNGKKGIPLVYDKEGRVFLNLRNSLLSNSSFKNYGNFLEIELALFEDLGFSTRRRSFYGNSIYGSGSSTNPSVYDLDSTYSFYDEKKRDYVKNLPSEVPLGIGLHVYGDYNDIVQKGNIFTEGFGALGIRVDGSNNFITIPKATRIIANGEQGGSVVFSYGSGNKINIEGRIIANGEGGVAIKADFGSNVISNLYESRGSYQANRTVDFKIGEKSYDEAISTDIPEDLRHPAVDKINISGMISGKGSAIFMDGSALVKEINLLKHAKVSGDIVSLWNFVTDKSGNLVNIADVAGTMLPLKLQLIQDDLDVYSQEALINNVLSTSINIGADERLLYHDNPHYFGSDPEAFIEIDGKIIGQNINVNVLGGQTMLHGALDINNLYIRNSNLRVDSQTGQDIEVNSLVMDGNGVLDLSNGFKNRLIIDKQLSLHNDSRIRVDTDLSGRIIDEFKLDERYIVPGRNLNLEPALKYNDLRRLGSDPKALFKFVSNFVSSANSMFSNVNVYIPFPRYVWDSSGMYGRAIRCSSRGCRIGEFLDNNKIQSENLSTLQIIFSFCGLIIMCGGVYLYFRLSSKRKVEY</sequence>
<keyword evidence="1" id="KW-0812">Transmembrane</keyword>